<dbReference type="FunFam" id="3.40.50.20:FF:000010">
    <property type="entry name" value="Propionyl-CoA carboxylase subunit alpha"/>
    <property type="match status" value="1"/>
</dbReference>
<comment type="caution">
    <text evidence="24">The sequence shown here is derived from an EMBL/GenBank/DDBJ whole genome shotgun (WGS) entry which is preliminary data.</text>
</comment>
<gene>
    <name evidence="24" type="ORF">R1flu_017117</name>
</gene>
<sequence>MPISSQLLLSLALKGATRAVSGPRGSSTFAREFGAAWGNARPCWMLWTRELSSVQEGPPIKKLEKVLVANRGEIAVRVMRTAKKLGMKTVAVYSEPDANSVHVRFADEAVFVGPAPSVKSYLNVDAILAAIRATNADCVHPGYGFLSENATFVKKLEALGVTFIGPTASAIAAMGDKIESKRLAKDSGVNTIPGCQDVIIDEEHAAKIARDVGFPVMLKASAGGGGKGMRIAWNEAETKEAFRLCHAEAISSFGDGRIFIERYIEQPRHIEIQVMGDAHGNVVYMPERECSIQRRNQKVLEEAPSVFIDEETRKAMGEQAVALAKAVQYQSSGTVEFLVDKFRKFYFLEMNTRLQVEHPVTESVTGLDLVELMMKVARGEKLEVTQDRAAEIHGWAMEARVYAEDPCRNFLPMSGRLRQYSEPVARSSLETVRVDSGVEEGSEISIYYDPMISKVVTWGLHRSSALFSLESALDRYIIRGPVHNVPFLRSVIAHPDYAQGDISTKFIQEHYPDGWRPPALTLDQQEDLIALMALLYVSQKLPELTKVRAGQGSAWPMDLVISIGSEEHMVSITSKLGEDPQELFLEVDVNNKTKDVLKQSIKPWAMDASVDGRLLNCQLLKRLPRGFKILYQGSELDILLQTPLQASLSKYMKPPVEEDFSKVLRAPMTGSLISVAVTAGQEVQPGDELAILEAMKMRNVLRADRSWKVKAVVAKEGTTVPADEVIVEFE</sequence>
<dbReference type="InterPro" id="IPR050856">
    <property type="entry name" value="Biotin_carboxylase_complex"/>
</dbReference>
<dbReference type="SUPFAM" id="SSF51230">
    <property type="entry name" value="Single hybrid motif"/>
    <property type="match status" value="1"/>
</dbReference>
<keyword evidence="7" id="KW-0479">Metal-binding</keyword>
<reference evidence="24 25" key="1">
    <citation type="submission" date="2024-09" db="EMBL/GenBank/DDBJ databases">
        <title>Chromosome-scale assembly of Riccia fluitans.</title>
        <authorList>
            <person name="Paukszto L."/>
            <person name="Sawicki J."/>
            <person name="Karawczyk K."/>
            <person name="Piernik-Szablinska J."/>
            <person name="Szczecinska M."/>
            <person name="Mazdziarz M."/>
        </authorList>
    </citation>
    <scope>NUCLEOTIDE SEQUENCE [LARGE SCALE GENOMIC DNA]</scope>
    <source>
        <strain evidence="24">Rf_01</strain>
        <tissue evidence="24">Aerial parts of the thallus</tissue>
    </source>
</reference>
<keyword evidence="14" id="KW-0496">Mitochondrion</keyword>
<dbReference type="Pfam" id="PF02786">
    <property type="entry name" value="CPSase_L_D2"/>
    <property type="match status" value="1"/>
</dbReference>
<evidence type="ECO:0000256" key="14">
    <source>
        <dbReference type="ARBA" id="ARBA00023128"/>
    </source>
</evidence>
<comment type="pathway">
    <text evidence="4">Metabolic intermediate metabolism; propanoyl-CoA degradation; succinyl-CoA from propanoyl-CoA: step 1/3.</text>
</comment>
<dbReference type="Pfam" id="PF02785">
    <property type="entry name" value="Biotin_carb_C"/>
    <property type="match status" value="1"/>
</dbReference>
<keyword evidence="15" id="KW-0464">Manganese</keyword>
<dbReference type="EC" id="6.4.1.3" evidence="5"/>
<dbReference type="InterPro" id="IPR005481">
    <property type="entry name" value="BC-like_N"/>
</dbReference>
<evidence type="ECO:0000256" key="10">
    <source>
        <dbReference type="ARBA" id="ARBA00022842"/>
    </source>
</evidence>
<evidence type="ECO:0000259" key="22">
    <source>
        <dbReference type="PROSITE" id="PS50975"/>
    </source>
</evidence>
<dbReference type="InterPro" id="IPR011764">
    <property type="entry name" value="Biotin_carboxylation_dom"/>
</dbReference>
<keyword evidence="6" id="KW-0436">Ligase</keyword>
<dbReference type="InterPro" id="IPR011054">
    <property type="entry name" value="Rudment_hybrid_motif"/>
</dbReference>
<feature type="chain" id="PRO_5044742255" description="propionyl-CoA carboxylase" evidence="20">
    <location>
        <begin position="20"/>
        <end position="730"/>
    </location>
</feature>
<dbReference type="Gene3D" id="2.40.50.100">
    <property type="match status" value="1"/>
</dbReference>
<dbReference type="InterPro" id="IPR005479">
    <property type="entry name" value="CPAse_ATP-bd"/>
</dbReference>
<comment type="cofactor">
    <cofactor evidence="1">
        <name>biotin</name>
        <dbReference type="ChEBI" id="CHEBI:57586"/>
    </cofactor>
</comment>
<dbReference type="InterPro" id="IPR041265">
    <property type="entry name" value="PCC_BT"/>
</dbReference>
<name>A0ABD1YNS5_9MARC</name>
<dbReference type="PROSITE" id="PS50968">
    <property type="entry name" value="BIOTINYL_LIPOYL"/>
    <property type="match status" value="1"/>
</dbReference>
<evidence type="ECO:0000256" key="16">
    <source>
        <dbReference type="ARBA" id="ARBA00023267"/>
    </source>
</evidence>
<dbReference type="InterPro" id="IPR001882">
    <property type="entry name" value="Biotin_BS"/>
</dbReference>
<evidence type="ECO:0000256" key="12">
    <source>
        <dbReference type="ARBA" id="ARBA00022963"/>
    </source>
</evidence>
<dbReference type="Gene3D" id="3.30.470.20">
    <property type="entry name" value="ATP-grasp fold, B domain"/>
    <property type="match status" value="1"/>
</dbReference>
<dbReference type="FunFam" id="2.40.50.100:FF:000003">
    <property type="entry name" value="Acetyl-CoA carboxylase biotin carboxyl carrier protein"/>
    <property type="match status" value="1"/>
</dbReference>
<evidence type="ECO:0000256" key="5">
    <source>
        <dbReference type="ARBA" id="ARBA00013050"/>
    </source>
</evidence>
<comment type="subunit">
    <text evidence="18">Probably a heterodimer composed of biotin-containing alpha subunits and beta subunits.</text>
</comment>
<evidence type="ECO:0000256" key="20">
    <source>
        <dbReference type="SAM" id="SignalP"/>
    </source>
</evidence>
<dbReference type="GO" id="GO:0004658">
    <property type="term" value="F:propionyl-CoA carboxylase activity"/>
    <property type="evidence" value="ECO:0007669"/>
    <property type="project" value="UniProtKB-EC"/>
</dbReference>
<dbReference type="PANTHER" id="PTHR18866:SF33">
    <property type="entry name" value="METHYLCROTONOYL-COA CARBOXYLASE SUBUNIT ALPHA, MITOCHONDRIAL-RELATED"/>
    <property type="match status" value="1"/>
</dbReference>
<feature type="domain" description="Biotin carboxylation" evidence="23">
    <location>
        <begin position="62"/>
        <end position="512"/>
    </location>
</feature>
<evidence type="ECO:0000256" key="9">
    <source>
        <dbReference type="ARBA" id="ARBA00022840"/>
    </source>
</evidence>
<evidence type="ECO:0000256" key="8">
    <source>
        <dbReference type="ARBA" id="ARBA00022741"/>
    </source>
</evidence>
<dbReference type="SUPFAM" id="SSF56059">
    <property type="entry name" value="Glutathione synthetase ATP-binding domain-like"/>
    <property type="match status" value="1"/>
</dbReference>
<dbReference type="PANTHER" id="PTHR18866">
    <property type="entry name" value="CARBOXYLASE:PYRUVATE/ACETYL-COA/PROPIONYL-COA CARBOXYLASE"/>
    <property type="match status" value="1"/>
</dbReference>
<dbReference type="GO" id="GO:0004485">
    <property type="term" value="F:methylcrotonoyl-CoA carboxylase activity"/>
    <property type="evidence" value="ECO:0007669"/>
    <property type="project" value="UniProtKB-ARBA"/>
</dbReference>
<protein>
    <recommendedName>
        <fullName evidence="5">propionyl-CoA carboxylase</fullName>
        <ecNumber evidence="5">6.4.1.3</ecNumber>
    </recommendedName>
</protein>
<comment type="pathway">
    <text evidence="3">Amino-acid degradation.</text>
</comment>
<dbReference type="SUPFAM" id="SSF51246">
    <property type="entry name" value="Rudiment single hybrid motif"/>
    <property type="match status" value="1"/>
</dbReference>
<dbReference type="PROSITE" id="PS50975">
    <property type="entry name" value="ATP_GRASP"/>
    <property type="match status" value="1"/>
</dbReference>
<dbReference type="GO" id="GO:0016042">
    <property type="term" value="P:lipid catabolic process"/>
    <property type="evidence" value="ECO:0007669"/>
    <property type="project" value="UniProtKB-KW"/>
</dbReference>
<accession>A0ABD1YNS5</accession>
<evidence type="ECO:0000256" key="1">
    <source>
        <dbReference type="ARBA" id="ARBA00001953"/>
    </source>
</evidence>
<dbReference type="AlphaFoldDB" id="A0ABD1YNS5"/>
<keyword evidence="16" id="KW-0092">Biotin</keyword>
<keyword evidence="11" id="KW-0809">Transit peptide</keyword>
<evidence type="ECO:0000256" key="19">
    <source>
        <dbReference type="PROSITE-ProRule" id="PRU00409"/>
    </source>
</evidence>
<evidence type="ECO:0000256" key="15">
    <source>
        <dbReference type="ARBA" id="ARBA00023211"/>
    </source>
</evidence>
<dbReference type="PROSITE" id="PS00867">
    <property type="entry name" value="CPSASE_2"/>
    <property type="match status" value="1"/>
</dbReference>
<evidence type="ECO:0000256" key="2">
    <source>
        <dbReference type="ARBA" id="ARBA00004305"/>
    </source>
</evidence>
<comment type="subcellular location">
    <subcellularLocation>
        <location evidence="2">Mitochondrion matrix</location>
    </subcellularLocation>
</comment>
<feature type="domain" description="ATP-grasp" evidence="22">
    <location>
        <begin position="181"/>
        <end position="378"/>
    </location>
</feature>
<dbReference type="CDD" id="cd06850">
    <property type="entry name" value="biotinyl_domain"/>
    <property type="match status" value="1"/>
</dbReference>
<dbReference type="InterPro" id="IPR016185">
    <property type="entry name" value="PreATP-grasp_dom_sf"/>
</dbReference>
<evidence type="ECO:0000256" key="6">
    <source>
        <dbReference type="ARBA" id="ARBA00022598"/>
    </source>
</evidence>
<organism evidence="24 25">
    <name type="scientific">Riccia fluitans</name>
    <dbReference type="NCBI Taxonomy" id="41844"/>
    <lineage>
        <taxon>Eukaryota</taxon>
        <taxon>Viridiplantae</taxon>
        <taxon>Streptophyta</taxon>
        <taxon>Embryophyta</taxon>
        <taxon>Marchantiophyta</taxon>
        <taxon>Marchantiopsida</taxon>
        <taxon>Marchantiidae</taxon>
        <taxon>Marchantiales</taxon>
        <taxon>Ricciaceae</taxon>
        <taxon>Riccia</taxon>
    </lineage>
</organism>
<dbReference type="GO" id="GO:0005759">
    <property type="term" value="C:mitochondrial matrix"/>
    <property type="evidence" value="ECO:0007669"/>
    <property type="project" value="UniProtKB-SubCell"/>
</dbReference>
<evidence type="ECO:0000256" key="7">
    <source>
        <dbReference type="ARBA" id="ARBA00022723"/>
    </source>
</evidence>
<evidence type="ECO:0000256" key="13">
    <source>
        <dbReference type="ARBA" id="ARBA00023098"/>
    </source>
</evidence>
<dbReference type="Pfam" id="PF18140">
    <property type="entry name" value="PCC_BT"/>
    <property type="match status" value="1"/>
</dbReference>
<dbReference type="InterPro" id="IPR011761">
    <property type="entry name" value="ATP-grasp"/>
</dbReference>
<evidence type="ECO:0000256" key="3">
    <source>
        <dbReference type="ARBA" id="ARBA00005023"/>
    </source>
</evidence>
<dbReference type="PROSITE" id="PS00866">
    <property type="entry name" value="CPSASE_1"/>
    <property type="match status" value="1"/>
</dbReference>
<evidence type="ECO:0000256" key="18">
    <source>
        <dbReference type="ARBA" id="ARBA00062371"/>
    </source>
</evidence>
<evidence type="ECO:0000256" key="11">
    <source>
        <dbReference type="ARBA" id="ARBA00022946"/>
    </source>
</evidence>
<keyword evidence="13" id="KW-0443">Lipid metabolism</keyword>
<keyword evidence="8 19" id="KW-0547">Nucleotide-binding</keyword>
<dbReference type="GO" id="GO:0046872">
    <property type="term" value="F:metal ion binding"/>
    <property type="evidence" value="ECO:0007669"/>
    <property type="project" value="UniProtKB-KW"/>
</dbReference>
<feature type="signal peptide" evidence="20">
    <location>
        <begin position="1"/>
        <end position="19"/>
    </location>
</feature>
<dbReference type="FunFam" id="3.30.1490.20:FF:000003">
    <property type="entry name" value="acetyl-CoA carboxylase isoform X1"/>
    <property type="match status" value="1"/>
</dbReference>
<dbReference type="Pfam" id="PF00364">
    <property type="entry name" value="Biotin_lipoyl"/>
    <property type="match status" value="1"/>
</dbReference>
<dbReference type="SMART" id="SM00878">
    <property type="entry name" value="Biotin_carb_C"/>
    <property type="match status" value="1"/>
</dbReference>
<dbReference type="PROSITE" id="PS50979">
    <property type="entry name" value="BC"/>
    <property type="match status" value="1"/>
</dbReference>
<dbReference type="Pfam" id="PF00289">
    <property type="entry name" value="Biotin_carb_N"/>
    <property type="match status" value="1"/>
</dbReference>
<keyword evidence="9 19" id="KW-0067">ATP-binding</keyword>
<feature type="domain" description="Lipoyl-binding" evidence="21">
    <location>
        <begin position="655"/>
        <end position="730"/>
    </location>
</feature>
<evidence type="ECO:0000313" key="25">
    <source>
        <dbReference type="Proteomes" id="UP001605036"/>
    </source>
</evidence>
<evidence type="ECO:0000259" key="23">
    <source>
        <dbReference type="PROSITE" id="PS50979"/>
    </source>
</evidence>
<dbReference type="FunFam" id="3.30.470.20:FF:000028">
    <property type="entry name" value="Methylcrotonoyl-CoA carboxylase subunit alpha, mitochondrial"/>
    <property type="match status" value="1"/>
</dbReference>
<keyword evidence="25" id="KW-1185">Reference proteome</keyword>
<dbReference type="GO" id="GO:0005524">
    <property type="term" value="F:ATP binding"/>
    <property type="evidence" value="ECO:0007669"/>
    <property type="project" value="UniProtKB-UniRule"/>
</dbReference>
<dbReference type="PROSITE" id="PS00188">
    <property type="entry name" value="BIOTIN"/>
    <property type="match status" value="1"/>
</dbReference>
<evidence type="ECO:0000256" key="17">
    <source>
        <dbReference type="ARBA" id="ARBA00049495"/>
    </source>
</evidence>
<keyword evidence="10" id="KW-0460">Magnesium</keyword>
<comment type="catalytic activity">
    <reaction evidence="17">
        <text>propanoyl-CoA + hydrogencarbonate + ATP = (S)-methylmalonyl-CoA + ADP + phosphate + H(+)</text>
        <dbReference type="Rhea" id="RHEA:23720"/>
        <dbReference type="ChEBI" id="CHEBI:15378"/>
        <dbReference type="ChEBI" id="CHEBI:17544"/>
        <dbReference type="ChEBI" id="CHEBI:30616"/>
        <dbReference type="ChEBI" id="CHEBI:43474"/>
        <dbReference type="ChEBI" id="CHEBI:57327"/>
        <dbReference type="ChEBI" id="CHEBI:57392"/>
        <dbReference type="ChEBI" id="CHEBI:456216"/>
        <dbReference type="EC" id="6.4.1.3"/>
    </reaction>
    <physiologicalReaction direction="left-to-right" evidence="17">
        <dbReference type="Rhea" id="RHEA:23721"/>
    </physiologicalReaction>
</comment>
<evidence type="ECO:0000256" key="4">
    <source>
        <dbReference type="ARBA" id="ARBA00005060"/>
    </source>
</evidence>
<proteinExistence type="predicted"/>
<dbReference type="InterPro" id="IPR005482">
    <property type="entry name" value="Biotin_COase_C"/>
</dbReference>
<dbReference type="Gene3D" id="3.30.700.30">
    <property type="match status" value="1"/>
</dbReference>
<keyword evidence="20" id="KW-0732">Signal</keyword>
<dbReference type="Proteomes" id="UP001605036">
    <property type="component" value="Unassembled WGS sequence"/>
</dbReference>
<dbReference type="EMBL" id="JBHFFA010000004">
    <property type="protein sequence ID" value="KAL2632431.1"/>
    <property type="molecule type" value="Genomic_DNA"/>
</dbReference>
<evidence type="ECO:0000313" key="24">
    <source>
        <dbReference type="EMBL" id="KAL2632431.1"/>
    </source>
</evidence>
<evidence type="ECO:0000259" key="21">
    <source>
        <dbReference type="PROSITE" id="PS50968"/>
    </source>
</evidence>
<dbReference type="InterPro" id="IPR000089">
    <property type="entry name" value="Biotin_lipoyl"/>
</dbReference>
<dbReference type="SUPFAM" id="SSF52440">
    <property type="entry name" value="PreATP-grasp domain"/>
    <property type="match status" value="1"/>
</dbReference>
<keyword evidence="12" id="KW-0442">Lipid degradation</keyword>
<dbReference type="InterPro" id="IPR011053">
    <property type="entry name" value="Single_hybrid_motif"/>
</dbReference>